<dbReference type="RefSeq" id="WP_134259365.1">
    <property type="nucleotide sequence ID" value="NZ_LDIM01000014.1"/>
</dbReference>
<protein>
    <recommendedName>
        <fullName evidence="3">Minor capsid protein</fullName>
    </recommendedName>
</protein>
<dbReference type="Proteomes" id="UP000298210">
    <property type="component" value="Unassembled WGS sequence"/>
</dbReference>
<sequence length="136" mass="15671">MTMDFLERLLLDVLNKQDYYAMVSSPVTLQGNSIAVSVMPSNNRAVYYDGTYDQGYMFQVMTKHEQQLEAYQTLLRITDFLDNIKDIPSQNNSYEFNGITVAGDPNVVGKDGNHYFYVAQFRADLYIKRSELHETT</sequence>
<evidence type="ECO:0008006" key="3">
    <source>
        <dbReference type="Google" id="ProtNLM"/>
    </source>
</evidence>
<comment type="caution">
    <text evidence="1">The sequence shown here is derived from an EMBL/GenBank/DDBJ whole genome shotgun (WGS) entry which is preliminary data.</text>
</comment>
<dbReference type="EMBL" id="SNUX01000003">
    <property type="protein sequence ID" value="TES48081.1"/>
    <property type="molecule type" value="Genomic_DNA"/>
</dbReference>
<evidence type="ECO:0000313" key="1">
    <source>
        <dbReference type="EMBL" id="TES48081.1"/>
    </source>
</evidence>
<evidence type="ECO:0000313" key="2">
    <source>
        <dbReference type="Proteomes" id="UP000298210"/>
    </source>
</evidence>
<name>A0A4Y7WJ17_9BACI</name>
<reference evidence="1 2" key="1">
    <citation type="submission" date="2019-03" db="EMBL/GenBank/DDBJ databases">
        <authorList>
            <person name="Liu G."/>
        </authorList>
    </citation>
    <scope>NUCLEOTIDE SEQUENCE [LARGE SCALE GENOMIC DNA]</scope>
    <source>
        <strain evidence="1 2">DSM 19099</strain>
    </source>
</reference>
<organism evidence="1 2">
    <name type="scientific">Shouchella lehensis</name>
    <dbReference type="NCBI Taxonomy" id="300825"/>
    <lineage>
        <taxon>Bacteria</taxon>
        <taxon>Bacillati</taxon>
        <taxon>Bacillota</taxon>
        <taxon>Bacilli</taxon>
        <taxon>Bacillales</taxon>
        <taxon>Bacillaceae</taxon>
        <taxon>Shouchella</taxon>
    </lineage>
</organism>
<gene>
    <name evidence="1" type="ORF">E2L03_13180</name>
</gene>
<accession>A0A4Y7WJ17</accession>
<dbReference type="AlphaFoldDB" id="A0A4Y7WJ17"/>
<proteinExistence type="predicted"/>